<organism evidence="2 3">
    <name type="scientific">Didymodactylos carnosus</name>
    <dbReference type="NCBI Taxonomy" id="1234261"/>
    <lineage>
        <taxon>Eukaryota</taxon>
        <taxon>Metazoa</taxon>
        <taxon>Spiralia</taxon>
        <taxon>Gnathifera</taxon>
        <taxon>Rotifera</taxon>
        <taxon>Eurotatoria</taxon>
        <taxon>Bdelloidea</taxon>
        <taxon>Philodinida</taxon>
        <taxon>Philodinidae</taxon>
        <taxon>Didymodactylos</taxon>
    </lineage>
</organism>
<reference evidence="2" key="1">
    <citation type="submission" date="2021-02" db="EMBL/GenBank/DDBJ databases">
        <authorList>
            <person name="Nowell W R."/>
        </authorList>
    </citation>
    <scope>NUCLEOTIDE SEQUENCE</scope>
</reference>
<proteinExistence type="predicted"/>
<dbReference type="Proteomes" id="UP000677228">
    <property type="component" value="Unassembled WGS sequence"/>
</dbReference>
<evidence type="ECO:0000313" key="2">
    <source>
        <dbReference type="EMBL" id="CAF4411900.1"/>
    </source>
</evidence>
<name>A0A8S2VU55_9BILA</name>
<feature type="non-terminal residue" evidence="2">
    <location>
        <position position="1"/>
    </location>
</feature>
<evidence type="ECO:0000313" key="3">
    <source>
        <dbReference type="Proteomes" id="UP000682733"/>
    </source>
</evidence>
<dbReference type="Proteomes" id="UP000682733">
    <property type="component" value="Unassembled WGS sequence"/>
</dbReference>
<protein>
    <submittedName>
        <fullName evidence="2">Uncharacterized protein</fullName>
    </submittedName>
</protein>
<dbReference type="EMBL" id="CAJNOK010051030">
    <property type="protein sequence ID" value="CAF1602655.1"/>
    <property type="molecule type" value="Genomic_DNA"/>
</dbReference>
<dbReference type="EMBL" id="CAJOBA010074867">
    <property type="protein sequence ID" value="CAF4411900.1"/>
    <property type="molecule type" value="Genomic_DNA"/>
</dbReference>
<accession>A0A8S2VU55</accession>
<gene>
    <name evidence="1" type="ORF">OVA965_LOCUS42198</name>
    <name evidence="2" type="ORF">TMI583_LOCUS44026</name>
</gene>
<dbReference type="AlphaFoldDB" id="A0A8S2VU55"/>
<sequence length="31" mass="3596">KLAFIKHVAQQFCVDEMKHVLTTNDFKFEGA</sequence>
<comment type="caution">
    <text evidence="2">The sequence shown here is derived from an EMBL/GenBank/DDBJ whole genome shotgun (WGS) entry which is preliminary data.</text>
</comment>
<evidence type="ECO:0000313" key="1">
    <source>
        <dbReference type="EMBL" id="CAF1602655.1"/>
    </source>
</evidence>